<evidence type="ECO:0000313" key="3">
    <source>
        <dbReference type="WBParaSite" id="Csp11.Scaffold630.g16924.t1"/>
    </source>
</evidence>
<keyword evidence="1" id="KW-0732">Signal</keyword>
<feature type="chain" id="PRO_5009309127" evidence="1">
    <location>
        <begin position="21"/>
        <end position="124"/>
    </location>
</feature>
<dbReference type="SUPFAM" id="SSF48726">
    <property type="entry name" value="Immunoglobulin"/>
    <property type="match status" value="1"/>
</dbReference>
<evidence type="ECO:0000256" key="1">
    <source>
        <dbReference type="SAM" id="SignalP"/>
    </source>
</evidence>
<reference evidence="3" key="1">
    <citation type="submission" date="2016-11" db="UniProtKB">
        <authorList>
            <consortium name="WormBaseParasite"/>
        </authorList>
    </citation>
    <scope>IDENTIFICATION</scope>
</reference>
<dbReference type="AlphaFoldDB" id="A0A1I7UKP1"/>
<keyword evidence="2" id="KW-1185">Reference proteome</keyword>
<dbReference type="PANTHER" id="PTHR35182:SF1">
    <property type="entry name" value="COLD-SHOCK PROTEIN-RELATED"/>
    <property type="match status" value="1"/>
</dbReference>
<feature type="signal peptide" evidence="1">
    <location>
        <begin position="1"/>
        <end position="20"/>
    </location>
</feature>
<dbReference type="WBParaSite" id="Csp11.Scaffold630.g16924.t1">
    <property type="protein sequence ID" value="Csp11.Scaffold630.g16924.t1"/>
    <property type="gene ID" value="Csp11.Scaffold630.g16924"/>
</dbReference>
<protein>
    <submittedName>
        <fullName evidence="3">Ricin B-type lectin domain-containing protein</fullName>
    </submittedName>
</protein>
<accession>A0A1I7UKP1</accession>
<proteinExistence type="predicted"/>
<sequence length="124" mass="13529">MAHLATLTILFVLALGLADASISSVKLQSGDSFLIREGEHAKALVRSLTAGSQRMEFSGRNRGKWVDQNGKTVDSSRFHLYRNGSVLIRSARPSDSGTYQKDPNPMIRIGDMGYAPPVLIIQVV</sequence>
<evidence type="ECO:0000313" key="2">
    <source>
        <dbReference type="Proteomes" id="UP000095282"/>
    </source>
</evidence>
<dbReference type="Proteomes" id="UP000095282">
    <property type="component" value="Unplaced"/>
</dbReference>
<organism evidence="2 3">
    <name type="scientific">Caenorhabditis tropicalis</name>
    <dbReference type="NCBI Taxonomy" id="1561998"/>
    <lineage>
        <taxon>Eukaryota</taxon>
        <taxon>Metazoa</taxon>
        <taxon>Ecdysozoa</taxon>
        <taxon>Nematoda</taxon>
        <taxon>Chromadorea</taxon>
        <taxon>Rhabditida</taxon>
        <taxon>Rhabditina</taxon>
        <taxon>Rhabditomorpha</taxon>
        <taxon>Rhabditoidea</taxon>
        <taxon>Rhabditidae</taxon>
        <taxon>Peloderinae</taxon>
        <taxon>Caenorhabditis</taxon>
    </lineage>
</organism>
<name>A0A1I7UKP1_9PELO</name>
<dbReference type="InterPro" id="IPR036179">
    <property type="entry name" value="Ig-like_dom_sf"/>
</dbReference>
<dbReference type="eggNOG" id="ENOG502TI5P">
    <property type="taxonomic scope" value="Eukaryota"/>
</dbReference>
<dbReference type="PANTHER" id="PTHR35182">
    <property type="entry name" value="PROTEIN CBG13762"/>
    <property type="match status" value="1"/>
</dbReference>